<dbReference type="InterPro" id="IPR001781">
    <property type="entry name" value="Znf_LIM"/>
</dbReference>
<dbReference type="PROSITE" id="PS50023">
    <property type="entry name" value="LIM_DOMAIN_2"/>
    <property type="match status" value="1"/>
</dbReference>
<dbReference type="AlphaFoldDB" id="A0AAE1TP12"/>
<comment type="caution">
    <text evidence="11">The sequence shown here is derived from an EMBL/GenBank/DDBJ whole genome shotgun (WGS) entry which is preliminary data.</text>
</comment>
<dbReference type="Pfam" id="PF00412">
    <property type="entry name" value="LIM"/>
    <property type="match status" value="1"/>
</dbReference>
<dbReference type="PANTHER" id="PTHR24215:SF35">
    <property type="entry name" value="MUSCLE LIM PROTEIN MLP84B"/>
    <property type="match status" value="1"/>
</dbReference>
<keyword evidence="6 8" id="KW-0440">LIM domain</keyword>
<keyword evidence="9" id="KW-0732">Signal</keyword>
<feature type="chain" id="PRO_5042187747" description="LIM zinc-binding domain-containing protein" evidence="9">
    <location>
        <begin position="24"/>
        <end position="167"/>
    </location>
</feature>
<dbReference type="SMART" id="SM00132">
    <property type="entry name" value="LIM"/>
    <property type="match status" value="1"/>
</dbReference>
<keyword evidence="2" id="KW-0517">Myogenesis</keyword>
<dbReference type="PROSITE" id="PS00478">
    <property type="entry name" value="LIM_DOMAIN_1"/>
    <property type="match status" value="1"/>
</dbReference>
<name>A0AAE1TP12_9EUCA</name>
<dbReference type="Gene3D" id="2.10.110.10">
    <property type="entry name" value="Cysteine Rich Protein"/>
    <property type="match status" value="1"/>
</dbReference>
<reference evidence="11" key="1">
    <citation type="submission" date="2023-11" db="EMBL/GenBank/DDBJ databases">
        <title>Genome assemblies of two species of porcelain crab, Petrolisthes cinctipes and Petrolisthes manimaculis (Anomura: Porcellanidae).</title>
        <authorList>
            <person name="Angst P."/>
        </authorList>
    </citation>
    <scope>NUCLEOTIDE SEQUENCE</scope>
    <source>
        <strain evidence="11">PB745_02</strain>
        <tissue evidence="11">Gill</tissue>
    </source>
</reference>
<dbReference type="SUPFAM" id="SSF57716">
    <property type="entry name" value="Glucocorticoid receptor-like (DNA-binding domain)"/>
    <property type="match status" value="2"/>
</dbReference>
<evidence type="ECO:0000256" key="5">
    <source>
        <dbReference type="ARBA" id="ARBA00022833"/>
    </source>
</evidence>
<evidence type="ECO:0000259" key="10">
    <source>
        <dbReference type="PROSITE" id="PS50023"/>
    </source>
</evidence>
<dbReference type="GO" id="GO:0030018">
    <property type="term" value="C:Z disc"/>
    <property type="evidence" value="ECO:0007669"/>
    <property type="project" value="TreeGrafter"/>
</dbReference>
<evidence type="ECO:0000313" key="12">
    <source>
        <dbReference type="Proteomes" id="UP001292094"/>
    </source>
</evidence>
<dbReference type="GO" id="GO:0005634">
    <property type="term" value="C:nucleus"/>
    <property type="evidence" value="ECO:0007669"/>
    <property type="project" value="UniProtKB-SubCell"/>
</dbReference>
<proteinExistence type="predicted"/>
<evidence type="ECO:0000256" key="2">
    <source>
        <dbReference type="ARBA" id="ARBA00022541"/>
    </source>
</evidence>
<evidence type="ECO:0000256" key="9">
    <source>
        <dbReference type="SAM" id="SignalP"/>
    </source>
</evidence>
<keyword evidence="4" id="KW-0677">Repeat</keyword>
<dbReference type="FunFam" id="2.10.110.10:FF:000001">
    <property type="entry name" value="Cysteine and glycine-rich protein 1"/>
    <property type="match status" value="1"/>
</dbReference>
<feature type="signal peptide" evidence="9">
    <location>
        <begin position="1"/>
        <end position="23"/>
    </location>
</feature>
<evidence type="ECO:0000256" key="8">
    <source>
        <dbReference type="PROSITE-ProRule" id="PRU00125"/>
    </source>
</evidence>
<evidence type="ECO:0000256" key="6">
    <source>
        <dbReference type="ARBA" id="ARBA00023038"/>
    </source>
</evidence>
<feature type="domain" description="LIM zinc-binding" evidence="10">
    <location>
        <begin position="84"/>
        <end position="144"/>
    </location>
</feature>
<evidence type="ECO:0000256" key="1">
    <source>
        <dbReference type="ARBA" id="ARBA00004123"/>
    </source>
</evidence>
<sequence length="167" mass="18129">MRRCGTRLCRVQLGLFLARTVAAKGAGLPKKRRGCAHLVLNRNKTRSREAVSIRGGRCSSVCCCPCEEGPRVTTAMPFKAPPTPKCPKCAKSVYHAEARVVGDVSFHKECYKCSMCNKMLDSTNSNLHENVLYCKTCHGRKFGPKGYGFGGGAAGLSMDTGSHLDKE</sequence>
<keyword evidence="5 8" id="KW-0862">Zinc</keyword>
<comment type="subcellular location">
    <subcellularLocation>
        <location evidence="1">Nucleus</location>
    </subcellularLocation>
</comment>
<dbReference type="Proteomes" id="UP001292094">
    <property type="component" value="Unassembled WGS sequence"/>
</dbReference>
<keyword evidence="7" id="KW-0539">Nucleus</keyword>
<evidence type="ECO:0000256" key="4">
    <source>
        <dbReference type="ARBA" id="ARBA00022737"/>
    </source>
</evidence>
<dbReference type="GO" id="GO:0060537">
    <property type="term" value="P:muscle tissue development"/>
    <property type="evidence" value="ECO:0007669"/>
    <property type="project" value="TreeGrafter"/>
</dbReference>
<dbReference type="EMBL" id="JAWZYT010005529">
    <property type="protein sequence ID" value="KAK4290300.1"/>
    <property type="molecule type" value="Genomic_DNA"/>
</dbReference>
<dbReference type="GO" id="GO:0045214">
    <property type="term" value="P:sarcomere organization"/>
    <property type="evidence" value="ECO:0007669"/>
    <property type="project" value="TreeGrafter"/>
</dbReference>
<gene>
    <name evidence="11" type="ORF">Pmani_036781</name>
</gene>
<dbReference type="PANTHER" id="PTHR24215">
    <property type="entry name" value="RHO-GTPASE-ACTIVATING PROTEIN LRG1"/>
    <property type="match status" value="1"/>
</dbReference>
<keyword evidence="3 8" id="KW-0479">Metal-binding</keyword>
<dbReference type="GO" id="GO:0008307">
    <property type="term" value="F:structural constituent of muscle"/>
    <property type="evidence" value="ECO:0007669"/>
    <property type="project" value="TreeGrafter"/>
</dbReference>
<dbReference type="GO" id="GO:0046872">
    <property type="term" value="F:metal ion binding"/>
    <property type="evidence" value="ECO:0007669"/>
    <property type="project" value="UniProtKB-KW"/>
</dbReference>
<organism evidence="11 12">
    <name type="scientific">Petrolisthes manimaculis</name>
    <dbReference type="NCBI Taxonomy" id="1843537"/>
    <lineage>
        <taxon>Eukaryota</taxon>
        <taxon>Metazoa</taxon>
        <taxon>Ecdysozoa</taxon>
        <taxon>Arthropoda</taxon>
        <taxon>Crustacea</taxon>
        <taxon>Multicrustacea</taxon>
        <taxon>Malacostraca</taxon>
        <taxon>Eumalacostraca</taxon>
        <taxon>Eucarida</taxon>
        <taxon>Decapoda</taxon>
        <taxon>Pleocyemata</taxon>
        <taxon>Anomura</taxon>
        <taxon>Galatheoidea</taxon>
        <taxon>Porcellanidae</taxon>
        <taxon>Petrolisthes</taxon>
    </lineage>
</organism>
<accession>A0AAE1TP12</accession>
<dbReference type="GO" id="GO:0042805">
    <property type="term" value="F:actinin binding"/>
    <property type="evidence" value="ECO:0007669"/>
    <property type="project" value="TreeGrafter"/>
</dbReference>
<evidence type="ECO:0000313" key="11">
    <source>
        <dbReference type="EMBL" id="KAK4290300.1"/>
    </source>
</evidence>
<evidence type="ECO:0000256" key="3">
    <source>
        <dbReference type="ARBA" id="ARBA00022723"/>
    </source>
</evidence>
<keyword evidence="12" id="KW-1185">Reference proteome</keyword>
<dbReference type="GO" id="GO:0007517">
    <property type="term" value="P:muscle organ development"/>
    <property type="evidence" value="ECO:0007669"/>
    <property type="project" value="UniProtKB-KW"/>
</dbReference>
<protein>
    <recommendedName>
        <fullName evidence="10">LIM zinc-binding domain-containing protein</fullName>
    </recommendedName>
</protein>
<evidence type="ECO:0000256" key="7">
    <source>
        <dbReference type="ARBA" id="ARBA00023242"/>
    </source>
</evidence>